<comment type="similarity">
    <text evidence="1 5">Belongs to the glycosyl hydrolase 17 family.</text>
</comment>
<keyword evidence="2" id="KW-0430">Lectin</keyword>
<name>A0AAV8EN54_9POAL</name>
<evidence type="ECO:0000256" key="1">
    <source>
        <dbReference type="ARBA" id="ARBA00008773"/>
    </source>
</evidence>
<dbReference type="Gene3D" id="2.100.10.30">
    <property type="entry name" value="Jacalin-like lectin domain"/>
    <property type="match status" value="2"/>
</dbReference>
<dbReference type="InterPro" id="IPR000490">
    <property type="entry name" value="Glyco_hydro_17"/>
</dbReference>
<keyword evidence="9" id="KW-1185">Reference proteome</keyword>
<dbReference type="Pfam" id="PF01419">
    <property type="entry name" value="Jacalin"/>
    <property type="match status" value="2"/>
</dbReference>
<evidence type="ECO:0000313" key="8">
    <source>
        <dbReference type="EMBL" id="KAJ4779567.1"/>
    </source>
</evidence>
<reference evidence="8" key="1">
    <citation type="submission" date="2022-08" db="EMBL/GenBank/DDBJ databases">
        <authorList>
            <person name="Marques A."/>
        </authorList>
    </citation>
    <scope>NUCLEOTIDE SEQUENCE</scope>
    <source>
        <strain evidence="8">RhyPub2mFocal</strain>
        <tissue evidence="8">Leaves</tissue>
    </source>
</reference>
<dbReference type="AlphaFoldDB" id="A0AAV8EN54"/>
<feature type="domain" description="Jacalin-type lectin" evidence="7">
    <location>
        <begin position="10"/>
        <end position="150"/>
    </location>
</feature>
<evidence type="ECO:0000256" key="5">
    <source>
        <dbReference type="RuleBase" id="RU004335"/>
    </source>
</evidence>
<evidence type="ECO:0000313" key="9">
    <source>
        <dbReference type="Proteomes" id="UP001140206"/>
    </source>
</evidence>
<organism evidence="8 9">
    <name type="scientific">Rhynchospora pubera</name>
    <dbReference type="NCBI Taxonomy" id="906938"/>
    <lineage>
        <taxon>Eukaryota</taxon>
        <taxon>Viridiplantae</taxon>
        <taxon>Streptophyta</taxon>
        <taxon>Embryophyta</taxon>
        <taxon>Tracheophyta</taxon>
        <taxon>Spermatophyta</taxon>
        <taxon>Magnoliopsida</taxon>
        <taxon>Liliopsida</taxon>
        <taxon>Poales</taxon>
        <taxon>Cyperaceae</taxon>
        <taxon>Cyperoideae</taxon>
        <taxon>Rhynchosporeae</taxon>
        <taxon>Rhynchospora</taxon>
    </lineage>
</organism>
<sequence length="610" mass="66222">MKASASNAALKKVGPYGGDGGEIRDMDPSGITRIVKIGIRHGGAIDALIVHFERNGHEESTDLWGTDGGELTEISFEEDEYIMAVKGHVGTYNNYTILTSLMLETNLRSYGPYGAEEGQSFELSAEGGEITGFHGRSGQFLDAIGVYAKAFVKLGPLGGSGGDVRDMDPSDISRIVKIGIRHGGAIDGIVVHYERNGHAESTDRWGSEGGELTEISFEANEYIIDVGGHVGTYNDYTILKSLRLQTNLRTYGPYGAEEGQYSFEFSVQGGQIIGFHGRSGQFVDAIGVYVKGGRAETKVVRTSGIGVCYGMIGNNLPSPSDVVKLYQSKGISAMRIYFPDRDILNALRGTNIDLIIDAQEVGLLANGSAAADWLHNNIIPYDGVSFKYIAVGNEVMDGNAYNVLPAMSKMYDAIWSAGLQDKIKVSTAVRFDVLTNTYPPSNAVFSAPHMGPIVEFLRNTGAPLLANIYPYFSHAGNPGAVGLNYALFREPKPLFNDGPNNQLQYQNVFDAMVDSMYYALEKAGGPNVGIVVSESGWPTAGGFNTTIENARTYIQNLINHVRNGTPKRPGKLETYIFAMFNENQKTGDAVEQHFGLFYPDQTPVYSINFN</sequence>
<dbReference type="Proteomes" id="UP001140206">
    <property type="component" value="Chromosome 3"/>
</dbReference>
<proteinExistence type="inferred from homology"/>
<dbReference type="GO" id="GO:0042973">
    <property type="term" value="F:glucan endo-1,3-beta-D-glucosidase activity"/>
    <property type="evidence" value="ECO:0007669"/>
    <property type="project" value="UniProtKB-ARBA"/>
</dbReference>
<dbReference type="PANTHER" id="PTHR32227">
    <property type="entry name" value="GLUCAN ENDO-1,3-BETA-GLUCOSIDASE BG1-RELATED-RELATED"/>
    <property type="match status" value="1"/>
</dbReference>
<dbReference type="PROSITE" id="PS51752">
    <property type="entry name" value="JACALIN_LECTIN"/>
    <property type="match status" value="2"/>
</dbReference>
<dbReference type="Pfam" id="PF00332">
    <property type="entry name" value="Glyco_hydro_17"/>
    <property type="match status" value="1"/>
</dbReference>
<dbReference type="SUPFAM" id="SSF51445">
    <property type="entry name" value="(Trans)glycosidases"/>
    <property type="match status" value="1"/>
</dbReference>
<accession>A0AAV8EN54</accession>
<dbReference type="SMART" id="SM00915">
    <property type="entry name" value="Jacalin"/>
    <property type="match status" value="2"/>
</dbReference>
<dbReference type="Gene3D" id="3.20.20.80">
    <property type="entry name" value="Glycosidases"/>
    <property type="match status" value="1"/>
</dbReference>
<dbReference type="InterPro" id="IPR017853">
    <property type="entry name" value="GH"/>
</dbReference>
<evidence type="ECO:0000256" key="4">
    <source>
        <dbReference type="ARBA" id="ARBA00023295"/>
    </source>
</evidence>
<dbReference type="GO" id="GO:0005975">
    <property type="term" value="P:carbohydrate metabolic process"/>
    <property type="evidence" value="ECO:0007669"/>
    <property type="project" value="InterPro"/>
</dbReference>
<evidence type="ECO:0000259" key="7">
    <source>
        <dbReference type="PROSITE" id="PS51752"/>
    </source>
</evidence>
<dbReference type="InterPro" id="IPR001229">
    <property type="entry name" value="Jacalin-like_lectin_dom"/>
</dbReference>
<protein>
    <recommendedName>
        <fullName evidence="7">Jacalin-type lectin domain-containing protein</fullName>
    </recommendedName>
</protein>
<dbReference type="InterPro" id="IPR044965">
    <property type="entry name" value="Glyco_hydro_17_plant"/>
</dbReference>
<dbReference type="FunFam" id="3.20.20.80:FF:000010">
    <property type="entry name" value="glucan endo-1,3-beta-glucosidase, basic"/>
    <property type="match status" value="1"/>
</dbReference>
<dbReference type="PROSITE" id="PS00587">
    <property type="entry name" value="GLYCOSYL_HYDROL_F17"/>
    <property type="match status" value="1"/>
</dbReference>
<evidence type="ECO:0000256" key="3">
    <source>
        <dbReference type="ARBA" id="ARBA00022801"/>
    </source>
</evidence>
<keyword evidence="3 6" id="KW-0378">Hydrolase</keyword>
<dbReference type="SUPFAM" id="SSF51101">
    <property type="entry name" value="Mannose-binding lectins"/>
    <property type="match status" value="2"/>
</dbReference>
<evidence type="ECO:0000256" key="6">
    <source>
        <dbReference type="RuleBase" id="RU004336"/>
    </source>
</evidence>
<keyword evidence="4 6" id="KW-0326">Glycosidase</keyword>
<dbReference type="InterPro" id="IPR033734">
    <property type="entry name" value="Jacalin-like_lectin_dom_plant"/>
</dbReference>
<comment type="caution">
    <text evidence="8">The sequence shown here is derived from an EMBL/GenBank/DDBJ whole genome shotgun (WGS) entry which is preliminary data.</text>
</comment>
<evidence type="ECO:0000256" key="2">
    <source>
        <dbReference type="ARBA" id="ARBA00022734"/>
    </source>
</evidence>
<dbReference type="EMBL" id="JAMFTS010000003">
    <property type="protein sequence ID" value="KAJ4779567.1"/>
    <property type="molecule type" value="Genomic_DNA"/>
</dbReference>
<feature type="domain" description="Jacalin-type lectin" evidence="7">
    <location>
        <begin position="151"/>
        <end position="292"/>
    </location>
</feature>
<gene>
    <name evidence="8" type="ORF">LUZ62_063824</name>
</gene>
<dbReference type="GO" id="GO:0030246">
    <property type="term" value="F:carbohydrate binding"/>
    <property type="evidence" value="ECO:0007669"/>
    <property type="project" value="UniProtKB-KW"/>
</dbReference>
<dbReference type="InterPro" id="IPR036404">
    <property type="entry name" value="Jacalin-like_lectin_dom_sf"/>
</dbReference>
<dbReference type="CDD" id="cd09612">
    <property type="entry name" value="Jacalin"/>
    <property type="match status" value="2"/>
</dbReference>